<dbReference type="SMART" id="SM00729">
    <property type="entry name" value="Elp3"/>
    <property type="match status" value="1"/>
</dbReference>
<evidence type="ECO:0000256" key="7">
    <source>
        <dbReference type="ARBA" id="ARBA00012575"/>
    </source>
</evidence>
<comment type="catalytic activity">
    <reaction evidence="1">
        <text>(8S)-3',8-cyclo-7,8-dihydroguanosine 5'-triphosphate = cyclic pyranopterin phosphate + diphosphate</text>
        <dbReference type="Rhea" id="RHEA:49580"/>
        <dbReference type="ChEBI" id="CHEBI:33019"/>
        <dbReference type="ChEBI" id="CHEBI:59648"/>
        <dbReference type="ChEBI" id="CHEBI:131766"/>
        <dbReference type="EC" id="4.6.1.17"/>
    </reaction>
</comment>
<dbReference type="GO" id="GO:0006777">
    <property type="term" value="P:Mo-molybdopterin cofactor biosynthetic process"/>
    <property type="evidence" value="ECO:0007669"/>
    <property type="project" value="UniProtKB-KW"/>
</dbReference>
<dbReference type="HAMAP" id="MF_01224_B">
    <property type="entry name" value="MoaC_B"/>
    <property type="match status" value="1"/>
</dbReference>
<dbReference type="GO" id="GO:0005525">
    <property type="term" value="F:GTP binding"/>
    <property type="evidence" value="ECO:0007669"/>
    <property type="project" value="UniProtKB-KW"/>
</dbReference>
<dbReference type="Gene3D" id="3.20.20.70">
    <property type="entry name" value="Aldolase class I"/>
    <property type="match status" value="1"/>
</dbReference>
<dbReference type="Pfam" id="PF04055">
    <property type="entry name" value="Radical_SAM"/>
    <property type="match status" value="1"/>
</dbReference>
<dbReference type="CDD" id="cd21117">
    <property type="entry name" value="Twitch_MoaA"/>
    <property type="match status" value="1"/>
</dbReference>
<keyword evidence="14" id="KW-0411">Iron-sulfur</keyword>
<keyword evidence="11" id="KW-0479">Metal-binding</keyword>
<evidence type="ECO:0000256" key="4">
    <source>
        <dbReference type="ARBA" id="ARBA00008484"/>
    </source>
</evidence>
<evidence type="ECO:0000256" key="3">
    <source>
        <dbReference type="ARBA" id="ARBA00005046"/>
    </source>
</evidence>
<dbReference type="FunFam" id="3.20.20.70:FF:000117">
    <property type="entry name" value="molybdenum cofactor biosynthesis protein 1"/>
    <property type="match status" value="1"/>
</dbReference>
<evidence type="ECO:0000256" key="19">
    <source>
        <dbReference type="ARBA" id="ARBA00054222"/>
    </source>
</evidence>
<evidence type="ECO:0000256" key="13">
    <source>
        <dbReference type="ARBA" id="ARBA00023004"/>
    </source>
</evidence>
<accession>A0AAE1F6A8</accession>
<dbReference type="GO" id="GO:0051539">
    <property type="term" value="F:4 iron, 4 sulfur cluster binding"/>
    <property type="evidence" value="ECO:0007669"/>
    <property type="project" value="UniProtKB-KW"/>
</dbReference>
<comment type="similarity">
    <text evidence="5">In the N-terminal section; belongs to the radical SAM superfamily. MoaA family.</text>
</comment>
<dbReference type="InterPro" id="IPR007197">
    <property type="entry name" value="rSAM"/>
</dbReference>
<evidence type="ECO:0000256" key="20">
    <source>
        <dbReference type="ARBA" id="ARBA00063038"/>
    </source>
</evidence>
<evidence type="ECO:0000313" key="23">
    <source>
        <dbReference type="Proteomes" id="UP001286313"/>
    </source>
</evidence>
<comment type="similarity">
    <text evidence="4">In the C-terminal section; belongs to the MoaC family.</text>
</comment>
<evidence type="ECO:0000256" key="10">
    <source>
        <dbReference type="ARBA" id="ARBA00022691"/>
    </source>
</evidence>
<dbReference type="SUPFAM" id="SSF102114">
    <property type="entry name" value="Radical SAM enzymes"/>
    <property type="match status" value="1"/>
</dbReference>
<dbReference type="CDD" id="cd01420">
    <property type="entry name" value="MoaC_PE"/>
    <property type="match status" value="1"/>
</dbReference>
<evidence type="ECO:0000256" key="2">
    <source>
        <dbReference type="ARBA" id="ARBA00001966"/>
    </source>
</evidence>
<dbReference type="SFLD" id="SFLDG01067">
    <property type="entry name" value="SPASM/twitch_domain_containing"/>
    <property type="match status" value="1"/>
</dbReference>
<protein>
    <recommendedName>
        <fullName evidence="8">Molybdenum cofactor biosynthesis protein 1</fullName>
        <ecNumber evidence="6">4.1.99.22</ecNumber>
        <ecNumber evidence="7">4.6.1.17</ecNumber>
    </recommendedName>
</protein>
<evidence type="ECO:0000256" key="9">
    <source>
        <dbReference type="ARBA" id="ARBA00022485"/>
    </source>
</evidence>
<evidence type="ECO:0000313" key="22">
    <source>
        <dbReference type="EMBL" id="KAK3868275.1"/>
    </source>
</evidence>
<dbReference type="NCBIfam" id="NF006870">
    <property type="entry name" value="PRK09364.1"/>
    <property type="match status" value="1"/>
</dbReference>
<reference evidence="22" key="1">
    <citation type="submission" date="2023-10" db="EMBL/GenBank/DDBJ databases">
        <title>Genome assemblies of two species of porcelain crab, Petrolisthes cinctipes and Petrolisthes manimaculis (Anomura: Porcellanidae).</title>
        <authorList>
            <person name="Angst P."/>
        </authorList>
    </citation>
    <scope>NUCLEOTIDE SEQUENCE</scope>
    <source>
        <strain evidence="22">PB745_01</strain>
        <tissue evidence="22">Gill</tissue>
    </source>
</reference>
<dbReference type="EMBL" id="JAWQEG010003049">
    <property type="protein sequence ID" value="KAK3868275.1"/>
    <property type="molecule type" value="Genomic_DNA"/>
</dbReference>
<dbReference type="InterPro" id="IPR023045">
    <property type="entry name" value="MoaC"/>
</dbReference>
<dbReference type="PROSITE" id="PS01305">
    <property type="entry name" value="MOAA_NIFB_PQQE"/>
    <property type="match status" value="1"/>
</dbReference>
<dbReference type="Gene3D" id="3.30.70.640">
    <property type="entry name" value="Molybdopterin cofactor biosynthesis C (MoaC) domain"/>
    <property type="match status" value="1"/>
</dbReference>
<dbReference type="EC" id="4.6.1.17" evidence="7"/>
<evidence type="ECO:0000259" key="21">
    <source>
        <dbReference type="PROSITE" id="PS51918"/>
    </source>
</evidence>
<evidence type="ECO:0000256" key="15">
    <source>
        <dbReference type="ARBA" id="ARBA00023134"/>
    </source>
</evidence>
<dbReference type="NCBIfam" id="TIGR00581">
    <property type="entry name" value="moaC"/>
    <property type="match status" value="1"/>
</dbReference>
<dbReference type="PROSITE" id="PS51918">
    <property type="entry name" value="RADICAL_SAM"/>
    <property type="match status" value="1"/>
</dbReference>
<dbReference type="SFLD" id="SFLDG01386">
    <property type="entry name" value="main_SPASM_domain-containing"/>
    <property type="match status" value="1"/>
</dbReference>
<sequence length="791" mass="87562">MVNGSKAPQVCTAELQKKLENAAGNIVTDVLLDPCWSPLAPCGPAPACPAGPAGCSNNPCSVLICCHRQSQADDAVHSCSRDHPLRPSPTPQSTFPLSCPKYHNFTRSNSPHKLASPSRVISVSHDTISNTRIQLFSGRRKLFRCLSTSSVVNHASNKTSRLEALRSLDHLPFSAFLTDSFGRQHSYLRISLTEKCNLRCQYCMPEDGVNLTPSQKLLSSEEIIRIAKLFVSEGVDKIRLTGGEPMVRKDLPHIIESLSALGIKQLGMTTNGLLLKRRLGELQSAGLTHLNISLDTLIPQKFELITRRKGWDRVMAGIDQALHLGYSPVKVNCVVMRGKNEEEIVDFVELTQHKDLDVRFIEYMPFSGNKWLDKKMVSYAEMLDAIKQKYPTITRIADKANDTSKGYKVPGSMGQVGFITSMSENFCGSCNRLRLTADGNLKVCLFGTAEVSLRDAMRSGCSDEELLGVISSAVRRKKKQHAGMQNLAKLQNRPMILIGNGLSRGPTHLLDYFQLHSTQLSQALAFHTTTRTAKEKNMSELLVDEQNKGPIKQITENVSHEINNQVPAGDHKPTNSEKSHDHNHIFWHEFGKQFIINDVEQTHTEFPHINNKELEWDESEIREKEVQVPRLTHVTSMGEAQMVDISDKKFTKREAIAQAKVNLGQVAFSLVKKNGIKKGDVLGTARLAGIMAAKRTSELIPLCHPIALTHVEITLKMKEKGDDGHECHQVVIMARAVSEGQTGVEMEALTGASVAALTVYDMCKAVSHKILISDICLISKTGGKVNYHCYA</sequence>
<dbReference type="HAMAP" id="MF_01225_B">
    <property type="entry name" value="MoaA_B"/>
    <property type="match status" value="1"/>
</dbReference>
<dbReference type="Pfam" id="PF01967">
    <property type="entry name" value="MoaC"/>
    <property type="match status" value="1"/>
</dbReference>
<evidence type="ECO:0000256" key="16">
    <source>
        <dbReference type="ARBA" id="ARBA00023150"/>
    </source>
</evidence>
<keyword evidence="13" id="KW-0408">Iron</keyword>
<dbReference type="InterPro" id="IPR047594">
    <property type="entry name" value="MoaC_bact/euk"/>
</dbReference>
<dbReference type="InterPro" id="IPR058240">
    <property type="entry name" value="rSAM_sf"/>
</dbReference>
<dbReference type="InterPro" id="IPR013483">
    <property type="entry name" value="MoaA"/>
</dbReference>
<dbReference type="EC" id="4.1.99.22" evidence="6"/>
<comment type="caution">
    <text evidence="22">The sequence shown here is derived from an EMBL/GenBank/DDBJ whole genome shotgun (WGS) entry which is preliminary data.</text>
</comment>
<feature type="domain" description="Radical SAM core" evidence="21">
    <location>
        <begin position="180"/>
        <end position="408"/>
    </location>
</feature>
<evidence type="ECO:0000256" key="8">
    <source>
        <dbReference type="ARBA" id="ARBA00015273"/>
    </source>
</evidence>
<dbReference type="InterPro" id="IPR013785">
    <property type="entry name" value="Aldolase_TIM"/>
</dbReference>
<comment type="pathway">
    <text evidence="3">Cofactor biosynthesis; molybdopterin biosynthesis.</text>
</comment>
<keyword evidence="9" id="KW-0004">4Fe-4S</keyword>
<comment type="cofactor">
    <cofactor evidence="2">
        <name>[4Fe-4S] cluster</name>
        <dbReference type="ChEBI" id="CHEBI:49883"/>
    </cofactor>
</comment>
<comment type="function">
    <text evidence="19">Isoform MOCS1A and isoform MOCS1B probably form a complex that catalyzes the conversion of 5'-GTP to cyclic pyranopterin monophosphate (cPMP). MOCS1A catalyzes the cyclization of GTP to (8S)-3',8-cyclo-7,8-dihydroguanosine 5'-triphosphate and MOCS1B catalyzes the subsequent conversion of (8S)-3',8-cyclo-7,8-dihydroguanosine 5'-triphosphate to cPMP.</text>
</comment>
<dbReference type="InterPro" id="IPR000385">
    <property type="entry name" value="MoaA_NifB_PqqE_Fe-S-bd_CS"/>
</dbReference>
<keyword evidence="15" id="KW-0342">GTP-binding</keyword>
<dbReference type="GO" id="GO:0046872">
    <property type="term" value="F:metal ion binding"/>
    <property type="evidence" value="ECO:0007669"/>
    <property type="project" value="UniProtKB-KW"/>
</dbReference>
<comment type="catalytic activity">
    <reaction evidence="18">
        <text>GTP + AH2 + S-adenosyl-L-methionine = (8S)-3',8-cyclo-7,8-dihydroguanosine 5'-triphosphate + 5'-deoxyadenosine + L-methionine + A + H(+)</text>
        <dbReference type="Rhea" id="RHEA:49576"/>
        <dbReference type="ChEBI" id="CHEBI:13193"/>
        <dbReference type="ChEBI" id="CHEBI:15378"/>
        <dbReference type="ChEBI" id="CHEBI:17319"/>
        <dbReference type="ChEBI" id="CHEBI:17499"/>
        <dbReference type="ChEBI" id="CHEBI:37565"/>
        <dbReference type="ChEBI" id="CHEBI:57844"/>
        <dbReference type="ChEBI" id="CHEBI:59789"/>
        <dbReference type="ChEBI" id="CHEBI:131766"/>
        <dbReference type="EC" id="4.1.99.22"/>
    </reaction>
</comment>
<evidence type="ECO:0000256" key="17">
    <source>
        <dbReference type="ARBA" id="ARBA00023239"/>
    </source>
</evidence>
<keyword evidence="17" id="KW-0456">Lyase</keyword>
<dbReference type="GO" id="GO:0061798">
    <property type="term" value="F:GTP 3',8'-cyclase activity"/>
    <property type="evidence" value="ECO:0007669"/>
    <property type="project" value="UniProtKB-EC"/>
</dbReference>
<evidence type="ECO:0000256" key="18">
    <source>
        <dbReference type="ARBA" id="ARBA00048697"/>
    </source>
</evidence>
<dbReference type="SFLD" id="SFLDS00029">
    <property type="entry name" value="Radical_SAM"/>
    <property type="match status" value="1"/>
</dbReference>
<name>A0AAE1F6A8_PETCI</name>
<comment type="subunit">
    <text evidence="20">Isoform MOCS1A and isoform MOCS1B probably form a heterooligomer.</text>
</comment>
<dbReference type="InterPro" id="IPR036522">
    <property type="entry name" value="MoaC_sf"/>
</dbReference>
<evidence type="ECO:0000256" key="1">
    <source>
        <dbReference type="ARBA" id="ARBA00001637"/>
    </source>
</evidence>
<keyword evidence="23" id="KW-1185">Reference proteome</keyword>
<dbReference type="NCBIfam" id="NF001199">
    <property type="entry name" value="PRK00164.2-1"/>
    <property type="match status" value="1"/>
</dbReference>
<dbReference type="AlphaFoldDB" id="A0AAE1F6A8"/>
<evidence type="ECO:0000256" key="12">
    <source>
        <dbReference type="ARBA" id="ARBA00022741"/>
    </source>
</evidence>
<dbReference type="InterPro" id="IPR040064">
    <property type="entry name" value="MoaA-like"/>
</dbReference>
<keyword evidence="10" id="KW-0949">S-adenosyl-L-methionine</keyword>
<proteinExistence type="inferred from homology"/>
<dbReference type="CDD" id="cd01335">
    <property type="entry name" value="Radical_SAM"/>
    <property type="match status" value="1"/>
</dbReference>
<dbReference type="InterPro" id="IPR002820">
    <property type="entry name" value="Mopterin_CF_biosynth-C_dom"/>
</dbReference>
<dbReference type="InterPro" id="IPR050105">
    <property type="entry name" value="MoCo_biosynth_MoaA/MoaC"/>
</dbReference>
<dbReference type="InterPro" id="IPR006638">
    <property type="entry name" value="Elp3/MiaA/NifB-like_rSAM"/>
</dbReference>
<dbReference type="Pfam" id="PF06463">
    <property type="entry name" value="Mob_synth_C"/>
    <property type="match status" value="1"/>
</dbReference>
<dbReference type="GO" id="GO:0061799">
    <property type="term" value="F:cyclic pyranopterin monophosphate synthase activity"/>
    <property type="evidence" value="ECO:0007669"/>
    <property type="project" value="UniProtKB-EC"/>
</dbReference>
<dbReference type="Proteomes" id="UP001286313">
    <property type="component" value="Unassembled WGS sequence"/>
</dbReference>
<dbReference type="SFLD" id="SFLDG01383">
    <property type="entry name" value="cyclic_pyranopterin_phosphate"/>
    <property type="match status" value="1"/>
</dbReference>
<dbReference type="InterPro" id="IPR010505">
    <property type="entry name" value="MoaA_twitch"/>
</dbReference>
<evidence type="ECO:0000256" key="5">
    <source>
        <dbReference type="ARBA" id="ARBA00009862"/>
    </source>
</evidence>
<keyword evidence="12" id="KW-0547">Nucleotide-binding</keyword>
<dbReference type="PANTHER" id="PTHR22960">
    <property type="entry name" value="MOLYBDOPTERIN COFACTOR SYNTHESIS PROTEIN A"/>
    <property type="match status" value="1"/>
</dbReference>
<evidence type="ECO:0000256" key="6">
    <source>
        <dbReference type="ARBA" id="ARBA00012167"/>
    </source>
</evidence>
<evidence type="ECO:0000256" key="14">
    <source>
        <dbReference type="ARBA" id="ARBA00023014"/>
    </source>
</evidence>
<gene>
    <name evidence="22" type="ORF">Pcinc_026316</name>
</gene>
<dbReference type="SUPFAM" id="SSF55040">
    <property type="entry name" value="Molybdenum cofactor biosynthesis protein C, MoaC"/>
    <property type="match status" value="1"/>
</dbReference>
<organism evidence="22 23">
    <name type="scientific">Petrolisthes cinctipes</name>
    <name type="common">Flat porcelain crab</name>
    <dbReference type="NCBI Taxonomy" id="88211"/>
    <lineage>
        <taxon>Eukaryota</taxon>
        <taxon>Metazoa</taxon>
        <taxon>Ecdysozoa</taxon>
        <taxon>Arthropoda</taxon>
        <taxon>Crustacea</taxon>
        <taxon>Multicrustacea</taxon>
        <taxon>Malacostraca</taxon>
        <taxon>Eumalacostraca</taxon>
        <taxon>Eucarida</taxon>
        <taxon>Decapoda</taxon>
        <taxon>Pleocyemata</taxon>
        <taxon>Anomura</taxon>
        <taxon>Galatheoidea</taxon>
        <taxon>Porcellanidae</taxon>
        <taxon>Petrolisthes</taxon>
    </lineage>
</organism>
<dbReference type="PANTHER" id="PTHR22960:SF0">
    <property type="entry name" value="MOLYBDENUM COFACTOR BIOSYNTHESIS PROTEIN 1"/>
    <property type="match status" value="1"/>
</dbReference>
<dbReference type="NCBIfam" id="TIGR02666">
    <property type="entry name" value="moaA"/>
    <property type="match status" value="1"/>
</dbReference>
<keyword evidence="16" id="KW-0501">Molybdenum cofactor biosynthesis</keyword>
<evidence type="ECO:0000256" key="11">
    <source>
        <dbReference type="ARBA" id="ARBA00022723"/>
    </source>
</evidence>